<proteinExistence type="predicted"/>
<keyword evidence="2" id="KW-1185">Reference proteome</keyword>
<dbReference type="OrthoDB" id="8949730at2"/>
<dbReference type="EMBL" id="SUMF01000008">
    <property type="protein sequence ID" value="TJZ73843.1"/>
    <property type="molecule type" value="Genomic_DNA"/>
</dbReference>
<evidence type="ECO:0000313" key="2">
    <source>
        <dbReference type="Proteomes" id="UP000310016"/>
    </source>
</evidence>
<dbReference type="Proteomes" id="UP000310016">
    <property type="component" value="Unassembled WGS sequence"/>
</dbReference>
<gene>
    <name evidence="1" type="ORF">FAZ21_09495</name>
</gene>
<dbReference type="RefSeq" id="WP_136773205.1">
    <property type="nucleotide sequence ID" value="NZ_CP156074.1"/>
</dbReference>
<dbReference type="PROSITE" id="PS51257">
    <property type="entry name" value="PROKAR_LIPOPROTEIN"/>
    <property type="match status" value="1"/>
</dbReference>
<evidence type="ECO:0000313" key="1">
    <source>
        <dbReference type="EMBL" id="TJZ73843.1"/>
    </source>
</evidence>
<comment type="caution">
    <text evidence="1">The sequence shown here is derived from an EMBL/GenBank/DDBJ whole genome shotgun (WGS) entry which is preliminary data.</text>
</comment>
<name>A0A4U0PYW4_9NEIS</name>
<organism evidence="1 2">
    <name type="scientific">Chitiniphilus eburneus</name>
    <dbReference type="NCBI Taxonomy" id="2571148"/>
    <lineage>
        <taxon>Bacteria</taxon>
        <taxon>Pseudomonadati</taxon>
        <taxon>Pseudomonadota</taxon>
        <taxon>Betaproteobacteria</taxon>
        <taxon>Neisseriales</taxon>
        <taxon>Chitinibacteraceae</taxon>
        <taxon>Chitiniphilus</taxon>
    </lineage>
</organism>
<dbReference type="Pfam" id="PF10460">
    <property type="entry name" value="Peptidase_M30"/>
    <property type="match status" value="1"/>
</dbReference>
<sequence length="560" mass="60892">MKQGQSTRSQTILFATLLSALLIGCGGGGGGDDKPGLPPTSGAALTVDCSGADCGASGADSYTGSGIGLWRYTNATRAQANVPISISGLTDQSSITLIYTNQSGTSVAFPRVALQANAAQPARSMTATADTAQRLNQIPGMVRNFDARARLRSPQPHAPAARRALAAPRPAAVNDQRNWFISESDNTISSRTATLQRKVTADDGRVINIWVENSEYGNARFSAAKVEEFAQRFAIGSQSVYSLVTGLAGQPWGAHAFPDSLIGPNQELDIVFVNFDNNQRPYGMIGYFWSNNNFFRDPADPYLASSNESLSFYMDTETVYLAQGEEGMQVQLSTLGHELTHMINFYQRGVLMTDLNSNTYYDFETYLEETTALMTEDIIGLNLDPSYNSLRDDSFSDWLYSGLNNCSYPDWNGQPNTTCFSYSLAASFGGYLLRQYGVDFYKALLRNKSSTNSQDVLDNAIRQAGGPGYTEALRRWGTMVALLPATGVPQGFGMPQRVEYGFTLPAINGPDYGYAVKWPTTLPTTLAPYAMFPLRRAASNGVYQEVVPVPINTSLTVVVR</sequence>
<accession>A0A4U0PYW4</accession>
<dbReference type="AlphaFoldDB" id="A0A4U0PYW4"/>
<reference evidence="1 2" key="1">
    <citation type="submission" date="2019-04" db="EMBL/GenBank/DDBJ databases">
        <title>Chitiniphilus eburnea sp. nov., a novel chitinolytic bacterium isolated from aquaculture sludge.</title>
        <authorList>
            <person name="Sheng M."/>
        </authorList>
    </citation>
    <scope>NUCLEOTIDE SEQUENCE [LARGE SCALE GENOMIC DNA]</scope>
    <source>
        <strain evidence="1 2">HX-2-15</strain>
    </source>
</reference>
<dbReference type="InterPro" id="IPR019501">
    <property type="entry name" value="Peptidase_M30_hyicolysin"/>
</dbReference>
<protein>
    <submittedName>
        <fullName evidence="1">Hemagglutinin</fullName>
    </submittedName>
</protein>